<reference evidence="2 3" key="1">
    <citation type="submission" date="2023-08" db="EMBL/GenBank/DDBJ databases">
        <title>Black Yeasts Isolated from many extreme environments.</title>
        <authorList>
            <person name="Coleine C."/>
            <person name="Stajich J.E."/>
            <person name="Selbmann L."/>
        </authorList>
    </citation>
    <scope>NUCLEOTIDE SEQUENCE [LARGE SCALE GENOMIC DNA]</scope>
    <source>
        <strain evidence="2 3">CCFEE 5885</strain>
    </source>
</reference>
<gene>
    <name evidence="2" type="ORF">LTR24_008927</name>
</gene>
<accession>A0ABR0JZ93</accession>
<keyword evidence="3" id="KW-1185">Reference proteome</keyword>
<evidence type="ECO:0000313" key="3">
    <source>
        <dbReference type="Proteomes" id="UP001345013"/>
    </source>
</evidence>
<comment type="caution">
    <text evidence="2">The sequence shown here is derived from an EMBL/GenBank/DDBJ whole genome shotgun (WGS) entry which is preliminary data.</text>
</comment>
<proteinExistence type="predicted"/>
<name>A0ABR0JZ93_9EURO</name>
<feature type="compositionally biased region" description="Low complexity" evidence="1">
    <location>
        <begin position="422"/>
        <end position="451"/>
    </location>
</feature>
<protein>
    <submittedName>
        <fullName evidence="2">Uncharacterized protein</fullName>
    </submittedName>
</protein>
<dbReference type="EMBL" id="JAVRRG010000171">
    <property type="protein sequence ID" value="KAK5079794.1"/>
    <property type="molecule type" value="Genomic_DNA"/>
</dbReference>
<evidence type="ECO:0000313" key="2">
    <source>
        <dbReference type="EMBL" id="KAK5079794.1"/>
    </source>
</evidence>
<sequence>MVTYLNYQQGLQHDFTTTGQESPSSLSYSENFDDTHSNVSITPHIPHSFQVGLPLLSRYNHHITPASAKYTTGSFQQLLVQHRMNTHQEDINDVLDDVIVKINRITDHLRTAGENEAANHFTRDMTATFRGLMDVIAPWNLEQCLMNPCSQPRLVSTKAEPPPRNFSVTPGNTWASIAATEPVADKHGIIKFRPSDAVKQITQVQGKEEFGHDSRDRRVVWVSPWSESRPLSDISNEMREVGAIYSIAFAPEAQSVCIIFQHAYCAVQFMHNCAEHVGRHGISPFGREQDVSPGLPYAINDSLRRMDPPHNERRRLTFARSQLFSNGISEARFRKDIADIVGPSNVERLWLFNTGNATVVFSAVPLAKMVREAFLKHSRTKRHPYEGVMVSFSHDPCERDLHLVSQIPGHANYIGGNGNANANGYHRTRTNTVSTDLSNSSSRRMSATSSDYQTAPKRRDTGSTKAAIDEDGWQTVKKRR</sequence>
<evidence type="ECO:0000256" key="1">
    <source>
        <dbReference type="SAM" id="MobiDB-lite"/>
    </source>
</evidence>
<organism evidence="2 3">
    <name type="scientific">Lithohypha guttulata</name>
    <dbReference type="NCBI Taxonomy" id="1690604"/>
    <lineage>
        <taxon>Eukaryota</taxon>
        <taxon>Fungi</taxon>
        <taxon>Dikarya</taxon>
        <taxon>Ascomycota</taxon>
        <taxon>Pezizomycotina</taxon>
        <taxon>Eurotiomycetes</taxon>
        <taxon>Chaetothyriomycetidae</taxon>
        <taxon>Chaetothyriales</taxon>
        <taxon>Trichomeriaceae</taxon>
        <taxon>Lithohypha</taxon>
    </lineage>
</organism>
<feature type="region of interest" description="Disordered" evidence="1">
    <location>
        <begin position="422"/>
        <end position="480"/>
    </location>
</feature>
<dbReference type="Proteomes" id="UP001345013">
    <property type="component" value="Unassembled WGS sequence"/>
</dbReference>